<keyword evidence="1" id="KW-0812">Transmembrane</keyword>
<dbReference type="STRING" id="1048983.EL17_02155"/>
<dbReference type="Proteomes" id="UP000027821">
    <property type="component" value="Unassembled WGS sequence"/>
</dbReference>
<keyword evidence="3" id="KW-1185">Reference proteome</keyword>
<feature type="transmembrane region" description="Helical" evidence="1">
    <location>
        <begin position="12"/>
        <end position="33"/>
    </location>
</feature>
<dbReference type="EMBL" id="JMIH01000013">
    <property type="protein sequence ID" value="KEO75363.1"/>
    <property type="molecule type" value="Genomic_DNA"/>
</dbReference>
<protein>
    <submittedName>
        <fullName evidence="2">Uncharacterized protein</fullName>
    </submittedName>
</protein>
<sequence>MEIFLKAKHWQIFLFIVGIPILIELLDTIIIIAGKGEEFTFRAVLRFLLIIPFLTFYFWIYSVGYLLNKKIKGKLNTKSGYFGLAVWTSAFSLFFLSIFVFFIWDDWEQLMIENNFTYVIFGVVVFLALATLLTALSFIAKTLVRAERNAEVNSSDFYGEFVMTLFFPIGIWILQPRINKIYAK</sequence>
<keyword evidence="1" id="KW-1133">Transmembrane helix</keyword>
<organism evidence="2 3">
    <name type="scientific">Anditalea andensis</name>
    <dbReference type="NCBI Taxonomy" id="1048983"/>
    <lineage>
        <taxon>Bacteria</taxon>
        <taxon>Pseudomonadati</taxon>
        <taxon>Bacteroidota</taxon>
        <taxon>Cytophagia</taxon>
        <taxon>Cytophagales</taxon>
        <taxon>Cytophagaceae</taxon>
        <taxon>Anditalea</taxon>
    </lineage>
</organism>
<name>A0A074L697_9BACT</name>
<feature type="transmembrane region" description="Helical" evidence="1">
    <location>
        <begin position="157"/>
        <end position="174"/>
    </location>
</feature>
<accession>A0A074L697</accession>
<feature type="transmembrane region" description="Helical" evidence="1">
    <location>
        <begin position="45"/>
        <end position="67"/>
    </location>
</feature>
<comment type="caution">
    <text evidence="2">The sequence shown here is derived from an EMBL/GenBank/DDBJ whole genome shotgun (WGS) entry which is preliminary data.</text>
</comment>
<feature type="transmembrane region" description="Helical" evidence="1">
    <location>
        <begin position="116"/>
        <end position="136"/>
    </location>
</feature>
<dbReference type="AlphaFoldDB" id="A0A074L697"/>
<evidence type="ECO:0000313" key="2">
    <source>
        <dbReference type="EMBL" id="KEO75363.1"/>
    </source>
</evidence>
<reference evidence="2 3" key="1">
    <citation type="submission" date="2014-04" db="EMBL/GenBank/DDBJ databases">
        <title>Characterization and application of a salt tolerant electro-active bacterium.</title>
        <authorList>
            <person name="Yang L."/>
            <person name="Wei S."/>
            <person name="Tay Q.X.M."/>
        </authorList>
    </citation>
    <scope>NUCLEOTIDE SEQUENCE [LARGE SCALE GENOMIC DNA]</scope>
    <source>
        <strain evidence="2 3">LY1</strain>
    </source>
</reference>
<feature type="transmembrane region" description="Helical" evidence="1">
    <location>
        <begin position="79"/>
        <end position="104"/>
    </location>
</feature>
<dbReference type="OrthoDB" id="1442756at2"/>
<evidence type="ECO:0000256" key="1">
    <source>
        <dbReference type="SAM" id="Phobius"/>
    </source>
</evidence>
<evidence type="ECO:0000313" key="3">
    <source>
        <dbReference type="Proteomes" id="UP000027821"/>
    </source>
</evidence>
<gene>
    <name evidence="2" type="ORF">EL17_02155</name>
</gene>
<proteinExistence type="predicted"/>
<dbReference type="RefSeq" id="WP_035070138.1">
    <property type="nucleotide sequence ID" value="NZ_JMIH01000013.1"/>
</dbReference>
<keyword evidence="1" id="KW-0472">Membrane</keyword>